<feature type="transmembrane region" description="Helical" evidence="1">
    <location>
        <begin position="150"/>
        <end position="173"/>
    </location>
</feature>
<name>A0A195CXP2_9HYME</name>
<feature type="transmembrane region" description="Helical" evidence="1">
    <location>
        <begin position="179"/>
        <end position="201"/>
    </location>
</feature>
<gene>
    <name evidence="2" type="ORF">ALC62_03631</name>
</gene>
<accession>A0A195CXP2</accession>
<evidence type="ECO:0000313" key="2">
    <source>
        <dbReference type="EMBL" id="KYN05347.1"/>
    </source>
</evidence>
<keyword evidence="1" id="KW-0812">Transmembrane</keyword>
<dbReference type="AlphaFoldDB" id="A0A195CXP2"/>
<evidence type="ECO:0000313" key="3">
    <source>
        <dbReference type="Proteomes" id="UP000078542"/>
    </source>
</evidence>
<reference evidence="2 3" key="1">
    <citation type="submission" date="2016-03" db="EMBL/GenBank/DDBJ databases">
        <title>Cyphomyrmex costatus WGS genome.</title>
        <authorList>
            <person name="Nygaard S."/>
            <person name="Hu H."/>
            <person name="Boomsma J."/>
            <person name="Zhang G."/>
        </authorList>
    </citation>
    <scope>NUCLEOTIDE SEQUENCE [LARGE SCALE GENOMIC DNA]</scope>
    <source>
        <strain evidence="2">MS0001</strain>
        <tissue evidence="2">Whole body</tissue>
    </source>
</reference>
<keyword evidence="1" id="KW-0472">Membrane</keyword>
<feature type="transmembrane region" description="Helical" evidence="1">
    <location>
        <begin position="472"/>
        <end position="493"/>
    </location>
</feature>
<feature type="transmembrane region" description="Helical" evidence="1">
    <location>
        <begin position="28"/>
        <end position="47"/>
    </location>
</feature>
<keyword evidence="3" id="KW-1185">Reference proteome</keyword>
<keyword evidence="1" id="KW-1133">Transmembrane helix</keyword>
<feature type="transmembrane region" description="Helical" evidence="1">
    <location>
        <begin position="419"/>
        <end position="441"/>
    </location>
</feature>
<proteinExistence type="predicted"/>
<dbReference type="EMBL" id="KQ977141">
    <property type="protein sequence ID" value="KYN05347.1"/>
    <property type="molecule type" value="Genomic_DNA"/>
</dbReference>
<evidence type="ECO:0008006" key="4">
    <source>
        <dbReference type="Google" id="ProtNLM"/>
    </source>
</evidence>
<organism evidence="2 3">
    <name type="scientific">Cyphomyrmex costatus</name>
    <dbReference type="NCBI Taxonomy" id="456900"/>
    <lineage>
        <taxon>Eukaryota</taxon>
        <taxon>Metazoa</taxon>
        <taxon>Ecdysozoa</taxon>
        <taxon>Arthropoda</taxon>
        <taxon>Hexapoda</taxon>
        <taxon>Insecta</taxon>
        <taxon>Pterygota</taxon>
        <taxon>Neoptera</taxon>
        <taxon>Endopterygota</taxon>
        <taxon>Hymenoptera</taxon>
        <taxon>Apocrita</taxon>
        <taxon>Aculeata</taxon>
        <taxon>Formicoidea</taxon>
        <taxon>Formicidae</taxon>
        <taxon>Myrmicinae</taxon>
        <taxon>Cyphomyrmex</taxon>
    </lineage>
</organism>
<dbReference type="Proteomes" id="UP000078542">
    <property type="component" value="Unassembled WGS sequence"/>
</dbReference>
<protein>
    <recommendedName>
        <fullName evidence="4">Odorant receptor</fullName>
    </recommendedName>
</protein>
<evidence type="ECO:0000256" key="1">
    <source>
        <dbReference type="SAM" id="Phobius"/>
    </source>
</evidence>
<sequence>MNFVGDGHYKLNRRLLLLVGLWPYENSVYKYCQMILCNILIIFMMFCQIRYLMYHVEEDWNMLKDKIELGIIERYTCIGSMSFNDKLLQGYTSEKQAIIICKRIIEAVHIHKRALKKTFRYITRWQGAPLQAQKLLPIIMQRSLRSCKMTVGGMFVPSLEGFATVNAMLVIFILCIYNYFAKITFIVVCFFVSIIYVYKLFFNEFQILNKYCHFDYTYSRRALQRSLENEKVIVNISVKKKKVSIDSVSSEMKFPEEQYFRLNRILLSTIGLWPHDDSKARHIRFILSSLIMVSFISSQVKELRDRVRNNWRVLTDNQEIEIICKQESIGKLSTIFIISKYQCSIQWYNAPLKTQKQILYIIQKTIKSYHIDVGGLYNPSLEGFTMIKKLIDEINYHWNSTKCKEELKILQQYSYITKLLTIMVTGILYSSLCIFVMIQILPKFLDIVLPLNESRPLKLLGLATFFFDQEKYFIPIMMHMIIALLVESSTIIATETTTLVYLQHACGLFKITR</sequence>